<comment type="caution">
    <text evidence="2">The sequence shown here is derived from an EMBL/GenBank/DDBJ whole genome shotgun (WGS) entry which is preliminary data.</text>
</comment>
<evidence type="ECO:0000313" key="3">
    <source>
        <dbReference type="Proteomes" id="UP001215598"/>
    </source>
</evidence>
<feature type="signal peptide" evidence="1">
    <location>
        <begin position="1"/>
        <end position="22"/>
    </location>
</feature>
<reference evidence="2" key="1">
    <citation type="submission" date="2023-03" db="EMBL/GenBank/DDBJ databases">
        <title>Massive genome expansion in bonnet fungi (Mycena s.s.) driven by repeated elements and novel gene families across ecological guilds.</title>
        <authorList>
            <consortium name="Lawrence Berkeley National Laboratory"/>
            <person name="Harder C.B."/>
            <person name="Miyauchi S."/>
            <person name="Viragh M."/>
            <person name="Kuo A."/>
            <person name="Thoen E."/>
            <person name="Andreopoulos B."/>
            <person name="Lu D."/>
            <person name="Skrede I."/>
            <person name="Drula E."/>
            <person name="Henrissat B."/>
            <person name="Morin E."/>
            <person name="Kohler A."/>
            <person name="Barry K."/>
            <person name="LaButti K."/>
            <person name="Morin E."/>
            <person name="Salamov A."/>
            <person name="Lipzen A."/>
            <person name="Mereny Z."/>
            <person name="Hegedus B."/>
            <person name="Baldrian P."/>
            <person name="Stursova M."/>
            <person name="Weitz H."/>
            <person name="Taylor A."/>
            <person name="Grigoriev I.V."/>
            <person name="Nagy L.G."/>
            <person name="Martin F."/>
            <person name="Kauserud H."/>
        </authorList>
    </citation>
    <scope>NUCLEOTIDE SEQUENCE</scope>
    <source>
        <strain evidence="2">CBHHK182m</strain>
    </source>
</reference>
<feature type="chain" id="PRO_5042238611" description="F-box domain-containing protein" evidence="1">
    <location>
        <begin position="23"/>
        <end position="458"/>
    </location>
</feature>
<name>A0AAD7HY91_9AGAR</name>
<sequence>MLAYTPLDVILLILRLLTIEDALSVFTTCRSLREADCRPYWVYANIDIDALPGSAGRPRLDYSTFDTSQLRARALRSVAVYRSWRLSSVKPYKIRTIDTDYRIRRVLPVPWSNLLVILMDDSVYLRDLDTGHDTAITLQSYENTLLLTVKLFWVDSIHANVLVVHLAGRANIGLRSQLQLFMLDIVVASGSATHLASVSVPYNVSGIDLRGDRLAVYSRYSLSPRTSTIHAFDVAFGSSVTVQDAGVVHFKTLVGAASFAILNSRNFIVTGPRGIIVHSLDGASSTSSGPLARPIWCYMFRHADTLNHPPLGPISSDSRGFVSISISSGEYLRSFTMTQRSPNKRSFAVSEQRLVDKLPVYLGIAVGHSVGVYRRPYTMPLFVTYSLGDHGLNTHPFDYGSSIGETPTVLTGSVDFRPSGLETVVPRTIQLDEEQGRIALVLRTHNVRVARVVVIDLV</sequence>
<dbReference type="EMBL" id="JARKIB010000157">
    <property type="protein sequence ID" value="KAJ7730782.1"/>
    <property type="molecule type" value="Genomic_DNA"/>
</dbReference>
<proteinExistence type="predicted"/>
<dbReference type="AlphaFoldDB" id="A0AAD7HY91"/>
<keyword evidence="3" id="KW-1185">Reference proteome</keyword>
<accession>A0AAD7HY91</accession>
<keyword evidence="1" id="KW-0732">Signal</keyword>
<gene>
    <name evidence="2" type="ORF">B0H16DRAFT_1733633</name>
</gene>
<organism evidence="2 3">
    <name type="scientific">Mycena metata</name>
    <dbReference type="NCBI Taxonomy" id="1033252"/>
    <lineage>
        <taxon>Eukaryota</taxon>
        <taxon>Fungi</taxon>
        <taxon>Dikarya</taxon>
        <taxon>Basidiomycota</taxon>
        <taxon>Agaricomycotina</taxon>
        <taxon>Agaricomycetes</taxon>
        <taxon>Agaricomycetidae</taxon>
        <taxon>Agaricales</taxon>
        <taxon>Marasmiineae</taxon>
        <taxon>Mycenaceae</taxon>
        <taxon>Mycena</taxon>
    </lineage>
</organism>
<evidence type="ECO:0000313" key="2">
    <source>
        <dbReference type="EMBL" id="KAJ7730782.1"/>
    </source>
</evidence>
<protein>
    <recommendedName>
        <fullName evidence="4">F-box domain-containing protein</fullName>
    </recommendedName>
</protein>
<evidence type="ECO:0008006" key="4">
    <source>
        <dbReference type="Google" id="ProtNLM"/>
    </source>
</evidence>
<dbReference type="Proteomes" id="UP001215598">
    <property type="component" value="Unassembled WGS sequence"/>
</dbReference>
<evidence type="ECO:0000256" key="1">
    <source>
        <dbReference type="SAM" id="SignalP"/>
    </source>
</evidence>